<dbReference type="RefSeq" id="WP_345735478.1">
    <property type="nucleotide sequence ID" value="NZ_BAABIA010000002.1"/>
</dbReference>
<organism evidence="2 3">
    <name type="scientific">Prosthecobacter algae</name>
    <dbReference type="NCBI Taxonomy" id="1144682"/>
    <lineage>
        <taxon>Bacteria</taxon>
        <taxon>Pseudomonadati</taxon>
        <taxon>Verrucomicrobiota</taxon>
        <taxon>Verrucomicrobiia</taxon>
        <taxon>Verrucomicrobiales</taxon>
        <taxon>Verrucomicrobiaceae</taxon>
        <taxon>Prosthecobacter</taxon>
    </lineage>
</organism>
<protein>
    <recommendedName>
        <fullName evidence="4">HEAT repeat protein</fullName>
    </recommendedName>
</protein>
<dbReference type="EMBL" id="BAABIA010000002">
    <property type="protein sequence ID" value="GAA5136695.1"/>
    <property type="molecule type" value="Genomic_DNA"/>
</dbReference>
<evidence type="ECO:0008006" key="4">
    <source>
        <dbReference type="Google" id="ProtNLM"/>
    </source>
</evidence>
<dbReference type="Proteomes" id="UP001499852">
    <property type="component" value="Unassembled WGS sequence"/>
</dbReference>
<evidence type="ECO:0000256" key="1">
    <source>
        <dbReference type="SAM" id="MobiDB-lite"/>
    </source>
</evidence>
<proteinExistence type="predicted"/>
<sequence length="611" mass="68084">MIRLFFLVLGLLSPQLWGQSRNEEPNASASFHGGVGNPIPNVELPKQVVAAEGELTLYADFSQTSEKANLLFLVNRSEASVTFESQDGDIYIKLEHELPDGRWQRAQAHQSSWCGNSYGVRVLPPGQHFKLSGYRAQKGHSARVRYACYGSVEVISNTGKGLYAPADVEAANKDGITWRGTPQELYRHLDLDTLNSDHPDEVFRQELGIASLELLRVLGGPGTQSPKRKAEEWVARQSAKQSLTDDESKALASIKAVLARPWMEEMDWERLLNHCFQALIKPPSEPSIFGSPESIPHLLWQAMAALAEPARTGYALPKPVSNASLKPVLEMAANRLMTAPEAEQEAMLRILTAQAPLADECLGDAIFESYLASSNKAVVRAGAQALSRRSRWQKLVEQAWKLSSDSQIIVLNALLRAEEAENRRGMDGHGGLRDPDRETDEGLFWKHCLRTCPVQCAVIWQQLSTRSAYLPYLPYLKQQLLPVIKAKADERDQKTDEFEMKSDDSIGIILSLLAPPADNFKLLEEGISQADLITQLNRLLKHPGYVKQRGFNHSGGSSVEYERRHFLIRDEASQALKRLQQSVPENLVTERIVTPTQTSPNAGQRGNDPFR</sequence>
<comment type="caution">
    <text evidence="2">The sequence shown here is derived from an EMBL/GenBank/DDBJ whole genome shotgun (WGS) entry which is preliminary data.</text>
</comment>
<evidence type="ECO:0000313" key="3">
    <source>
        <dbReference type="Proteomes" id="UP001499852"/>
    </source>
</evidence>
<feature type="compositionally biased region" description="Polar residues" evidence="1">
    <location>
        <begin position="594"/>
        <end position="604"/>
    </location>
</feature>
<accession>A0ABP9NYG0</accession>
<feature type="region of interest" description="Disordered" evidence="1">
    <location>
        <begin position="591"/>
        <end position="611"/>
    </location>
</feature>
<name>A0ABP9NYG0_9BACT</name>
<gene>
    <name evidence="2" type="ORF">GCM10023213_12150</name>
</gene>
<evidence type="ECO:0000313" key="2">
    <source>
        <dbReference type="EMBL" id="GAA5136695.1"/>
    </source>
</evidence>
<reference evidence="3" key="1">
    <citation type="journal article" date="2019" name="Int. J. Syst. Evol. Microbiol.">
        <title>The Global Catalogue of Microorganisms (GCM) 10K type strain sequencing project: providing services to taxonomists for standard genome sequencing and annotation.</title>
        <authorList>
            <consortium name="The Broad Institute Genomics Platform"/>
            <consortium name="The Broad Institute Genome Sequencing Center for Infectious Disease"/>
            <person name="Wu L."/>
            <person name="Ma J."/>
        </authorList>
    </citation>
    <scope>NUCLEOTIDE SEQUENCE [LARGE SCALE GENOMIC DNA]</scope>
    <source>
        <strain evidence="3">JCM 18053</strain>
    </source>
</reference>
<keyword evidence="3" id="KW-1185">Reference proteome</keyword>